<dbReference type="Pfam" id="PF01535">
    <property type="entry name" value="PPR"/>
    <property type="match status" value="3"/>
</dbReference>
<proteinExistence type="predicted"/>
<gene>
    <name evidence="3" type="ORF">RHGRI_029573</name>
</gene>
<dbReference type="Pfam" id="PF13812">
    <property type="entry name" value="PPR_3"/>
    <property type="match status" value="1"/>
</dbReference>
<dbReference type="GO" id="GO:0003723">
    <property type="term" value="F:RNA binding"/>
    <property type="evidence" value="ECO:0007669"/>
    <property type="project" value="InterPro"/>
</dbReference>
<dbReference type="PROSITE" id="PS51375">
    <property type="entry name" value="PPR"/>
    <property type="match status" value="3"/>
</dbReference>
<dbReference type="AlphaFoldDB" id="A0AAV6IJW1"/>
<accession>A0AAV6IJW1</accession>
<reference evidence="3" key="1">
    <citation type="submission" date="2020-08" db="EMBL/GenBank/DDBJ databases">
        <title>Plant Genome Project.</title>
        <authorList>
            <person name="Zhang R.-G."/>
        </authorList>
    </citation>
    <scope>NUCLEOTIDE SEQUENCE</scope>
    <source>
        <strain evidence="3">WSP0</strain>
        <tissue evidence="3">Leaf</tissue>
    </source>
</reference>
<name>A0AAV6IJW1_9ERIC</name>
<dbReference type="PANTHER" id="PTHR47926:SF347">
    <property type="entry name" value="PENTATRICOPEPTIDE REPEAT-CONTAINING PROTEIN"/>
    <property type="match status" value="1"/>
</dbReference>
<organism evidence="3 4">
    <name type="scientific">Rhododendron griersonianum</name>
    <dbReference type="NCBI Taxonomy" id="479676"/>
    <lineage>
        <taxon>Eukaryota</taxon>
        <taxon>Viridiplantae</taxon>
        <taxon>Streptophyta</taxon>
        <taxon>Embryophyta</taxon>
        <taxon>Tracheophyta</taxon>
        <taxon>Spermatophyta</taxon>
        <taxon>Magnoliopsida</taxon>
        <taxon>eudicotyledons</taxon>
        <taxon>Gunneridae</taxon>
        <taxon>Pentapetalae</taxon>
        <taxon>asterids</taxon>
        <taxon>Ericales</taxon>
        <taxon>Ericaceae</taxon>
        <taxon>Ericoideae</taxon>
        <taxon>Rhodoreae</taxon>
        <taxon>Rhododendron</taxon>
    </lineage>
</organism>
<evidence type="ECO:0008006" key="5">
    <source>
        <dbReference type="Google" id="ProtNLM"/>
    </source>
</evidence>
<comment type="caution">
    <text evidence="3">The sequence shown here is derived from an EMBL/GenBank/DDBJ whole genome shotgun (WGS) entry which is preliminary data.</text>
</comment>
<dbReference type="GO" id="GO:0009451">
    <property type="term" value="P:RNA modification"/>
    <property type="evidence" value="ECO:0007669"/>
    <property type="project" value="InterPro"/>
</dbReference>
<dbReference type="PANTHER" id="PTHR47926">
    <property type="entry name" value="PENTATRICOPEPTIDE REPEAT-CONTAINING PROTEIN"/>
    <property type="match status" value="1"/>
</dbReference>
<dbReference type="InterPro" id="IPR002885">
    <property type="entry name" value="PPR_rpt"/>
</dbReference>
<evidence type="ECO:0000256" key="1">
    <source>
        <dbReference type="ARBA" id="ARBA00022737"/>
    </source>
</evidence>
<keyword evidence="1" id="KW-0677">Repeat</keyword>
<dbReference type="InterPro" id="IPR046960">
    <property type="entry name" value="PPR_At4g14850-like_plant"/>
</dbReference>
<dbReference type="FunFam" id="1.25.40.10:FF:000442">
    <property type="entry name" value="Pentatricopeptide repeat-containing protein At3g49710"/>
    <property type="match status" value="1"/>
</dbReference>
<feature type="repeat" description="PPR" evidence="2">
    <location>
        <begin position="178"/>
        <end position="212"/>
    </location>
</feature>
<protein>
    <recommendedName>
        <fullName evidence="5">Pentatricopeptide repeat-containing protein</fullName>
    </recommendedName>
</protein>
<sequence>MLDFVRSPPAAATYSALINLCLHQRALKEAKRVHVHMKSSGFIPSVFILNCLLDLYCKCESLVDAQQLFDETCDRDLCSWNIMISGYAKVGRVKEARSLFDGMPKRDNFSWTAMVSGYVRHDQPDEALELFRVMQRYEGIKCYKFMVSSALSAFTAIQALGIGKEIHCHVTRIGLDSDAVVWSSLCDIYFEDGRREEGFALFSDFLKSGMRPNEFTFVGVLNACAVETSEDLGTQVHGYMTRIGFNPFSFAASSLVHMYSKCGDIDNAKKVSDLMPHPDLVSWTSLINGYS</sequence>
<dbReference type="EMBL" id="JACTNZ010000010">
    <property type="protein sequence ID" value="KAG5528956.1"/>
    <property type="molecule type" value="Genomic_DNA"/>
</dbReference>
<dbReference type="InterPro" id="IPR011990">
    <property type="entry name" value="TPR-like_helical_dom_sf"/>
</dbReference>
<dbReference type="NCBIfam" id="TIGR00756">
    <property type="entry name" value="PPR"/>
    <property type="match status" value="3"/>
</dbReference>
<keyword evidence="4" id="KW-1185">Reference proteome</keyword>
<dbReference type="Proteomes" id="UP000823749">
    <property type="component" value="Chromosome 10"/>
</dbReference>
<feature type="repeat" description="PPR" evidence="2">
    <location>
        <begin position="10"/>
        <end position="44"/>
    </location>
</feature>
<evidence type="ECO:0000313" key="4">
    <source>
        <dbReference type="Proteomes" id="UP000823749"/>
    </source>
</evidence>
<evidence type="ECO:0000256" key="2">
    <source>
        <dbReference type="PROSITE-ProRule" id="PRU00708"/>
    </source>
</evidence>
<evidence type="ECO:0000313" key="3">
    <source>
        <dbReference type="EMBL" id="KAG5528956.1"/>
    </source>
</evidence>
<dbReference type="Gene3D" id="1.25.40.10">
    <property type="entry name" value="Tetratricopeptide repeat domain"/>
    <property type="match status" value="3"/>
</dbReference>
<feature type="repeat" description="PPR" evidence="2">
    <location>
        <begin position="76"/>
        <end position="110"/>
    </location>
</feature>